<reference evidence="3" key="1">
    <citation type="journal article" date="2005" name="Nature">
        <title>The map-based sequence of the rice genome.</title>
        <authorList>
            <consortium name="International rice genome sequencing project (IRGSP)"/>
            <person name="Matsumoto T."/>
            <person name="Wu J."/>
            <person name="Kanamori H."/>
            <person name="Katayose Y."/>
            <person name="Fujisawa M."/>
            <person name="Namiki N."/>
            <person name="Mizuno H."/>
            <person name="Yamamoto K."/>
            <person name="Antonio B.A."/>
            <person name="Baba T."/>
            <person name="Sakata K."/>
            <person name="Nagamura Y."/>
            <person name="Aoki H."/>
            <person name="Arikawa K."/>
            <person name="Arita K."/>
            <person name="Bito T."/>
            <person name="Chiden Y."/>
            <person name="Fujitsuka N."/>
            <person name="Fukunaka R."/>
            <person name="Hamada M."/>
            <person name="Harada C."/>
            <person name="Hayashi A."/>
            <person name="Hijishita S."/>
            <person name="Honda M."/>
            <person name="Hosokawa S."/>
            <person name="Ichikawa Y."/>
            <person name="Idonuma A."/>
            <person name="Iijima M."/>
            <person name="Ikeda M."/>
            <person name="Ikeno M."/>
            <person name="Ito K."/>
            <person name="Ito S."/>
            <person name="Ito T."/>
            <person name="Ito Y."/>
            <person name="Ito Y."/>
            <person name="Iwabuchi A."/>
            <person name="Kamiya K."/>
            <person name="Karasawa W."/>
            <person name="Kurita K."/>
            <person name="Katagiri S."/>
            <person name="Kikuta A."/>
            <person name="Kobayashi H."/>
            <person name="Kobayashi N."/>
            <person name="Machita K."/>
            <person name="Maehara T."/>
            <person name="Masukawa M."/>
            <person name="Mizubayashi T."/>
            <person name="Mukai Y."/>
            <person name="Nagasaki H."/>
            <person name="Nagata Y."/>
            <person name="Naito S."/>
            <person name="Nakashima M."/>
            <person name="Nakama Y."/>
            <person name="Nakamichi Y."/>
            <person name="Nakamura M."/>
            <person name="Meguro A."/>
            <person name="Negishi M."/>
            <person name="Ohta I."/>
            <person name="Ohta T."/>
            <person name="Okamoto M."/>
            <person name="Ono N."/>
            <person name="Saji S."/>
            <person name="Sakaguchi M."/>
            <person name="Sakai K."/>
            <person name="Shibata M."/>
            <person name="Shimokawa T."/>
            <person name="Song J."/>
            <person name="Takazaki Y."/>
            <person name="Terasawa K."/>
            <person name="Tsugane M."/>
            <person name="Tsuji K."/>
            <person name="Ueda S."/>
            <person name="Waki K."/>
            <person name="Yamagata H."/>
            <person name="Yamamoto M."/>
            <person name="Yamamoto S."/>
            <person name="Yamane H."/>
            <person name="Yoshiki S."/>
            <person name="Yoshihara R."/>
            <person name="Yukawa K."/>
            <person name="Zhong H."/>
            <person name="Yano M."/>
            <person name="Yuan Q."/>
            <person name="Ouyang S."/>
            <person name="Liu J."/>
            <person name="Jones K.M."/>
            <person name="Gansberger K."/>
            <person name="Moffat K."/>
            <person name="Hill J."/>
            <person name="Bera J."/>
            <person name="Fadrosh D."/>
            <person name="Jin S."/>
            <person name="Johri S."/>
            <person name="Kim M."/>
            <person name="Overton L."/>
            <person name="Reardon M."/>
            <person name="Tsitrin T."/>
            <person name="Vuong H."/>
            <person name="Weaver B."/>
            <person name="Ciecko A."/>
            <person name="Tallon L."/>
            <person name="Jackson J."/>
            <person name="Pai G."/>
            <person name="Aken S.V."/>
            <person name="Utterback T."/>
            <person name="Reidmuller S."/>
            <person name="Feldblyum T."/>
            <person name="Hsiao J."/>
            <person name="Zismann V."/>
            <person name="Iobst S."/>
            <person name="de Vazeille A.R."/>
            <person name="Buell C.R."/>
            <person name="Ying K."/>
            <person name="Li Y."/>
            <person name="Lu T."/>
            <person name="Huang Y."/>
            <person name="Zhao Q."/>
            <person name="Feng Q."/>
            <person name="Zhang L."/>
            <person name="Zhu J."/>
            <person name="Weng Q."/>
            <person name="Mu J."/>
            <person name="Lu Y."/>
            <person name="Fan D."/>
            <person name="Liu Y."/>
            <person name="Guan J."/>
            <person name="Zhang Y."/>
            <person name="Yu S."/>
            <person name="Liu X."/>
            <person name="Zhang Y."/>
            <person name="Hong G."/>
            <person name="Han B."/>
            <person name="Choisne N."/>
            <person name="Demange N."/>
            <person name="Orjeda G."/>
            <person name="Samain S."/>
            <person name="Cattolico L."/>
            <person name="Pelletier E."/>
            <person name="Couloux A."/>
            <person name="Segurens B."/>
            <person name="Wincker P."/>
            <person name="D'Hont A."/>
            <person name="Scarpelli C."/>
            <person name="Weissenbach J."/>
            <person name="Salanoubat M."/>
            <person name="Quetier F."/>
            <person name="Yu Y."/>
            <person name="Kim H.R."/>
            <person name="Rambo T."/>
            <person name="Currie J."/>
            <person name="Collura K."/>
            <person name="Luo M."/>
            <person name="Yang T."/>
            <person name="Ammiraju J.S.S."/>
            <person name="Engler F."/>
            <person name="Soderlund C."/>
            <person name="Wing R.A."/>
            <person name="Palmer L.E."/>
            <person name="de la Bastide M."/>
            <person name="Spiegel L."/>
            <person name="Nascimento L."/>
            <person name="Zutavern T."/>
            <person name="O'Shaughnessy A."/>
            <person name="Dike S."/>
            <person name="Dedhia N."/>
            <person name="Preston R."/>
            <person name="Balija V."/>
            <person name="McCombie W.R."/>
            <person name="Chow T."/>
            <person name="Chen H."/>
            <person name="Chung M."/>
            <person name="Chen C."/>
            <person name="Shaw J."/>
            <person name="Wu H."/>
            <person name="Hsiao K."/>
            <person name="Chao Y."/>
            <person name="Chu M."/>
            <person name="Cheng C."/>
            <person name="Hour A."/>
            <person name="Lee P."/>
            <person name="Lin S."/>
            <person name="Lin Y."/>
            <person name="Liou J."/>
            <person name="Liu S."/>
            <person name="Hsing Y."/>
            <person name="Raghuvanshi S."/>
            <person name="Mohanty A."/>
            <person name="Bharti A.K."/>
            <person name="Gaur A."/>
            <person name="Gupta V."/>
            <person name="Kumar D."/>
            <person name="Ravi V."/>
            <person name="Vij S."/>
            <person name="Kapur A."/>
            <person name="Khurana P."/>
            <person name="Khurana P."/>
            <person name="Khurana J.P."/>
            <person name="Tyagi A.K."/>
            <person name="Gaikwad K."/>
            <person name="Singh A."/>
            <person name="Dalal V."/>
            <person name="Srivastava S."/>
            <person name="Dixit A."/>
            <person name="Pal A.K."/>
            <person name="Ghazi I.A."/>
            <person name="Yadav M."/>
            <person name="Pandit A."/>
            <person name="Bhargava A."/>
            <person name="Sureshbabu K."/>
            <person name="Batra K."/>
            <person name="Sharma T.R."/>
            <person name="Mohapatra T."/>
            <person name="Singh N.K."/>
            <person name="Messing J."/>
            <person name="Nelson A.B."/>
            <person name="Fuks G."/>
            <person name="Kavchok S."/>
            <person name="Keizer G."/>
            <person name="Linton E."/>
            <person name="Llaca V."/>
            <person name="Song R."/>
            <person name="Tanyolac B."/>
            <person name="Young S."/>
            <person name="Ho-Il K."/>
            <person name="Hahn J.H."/>
            <person name="Sangsakoo G."/>
            <person name="Vanavichit A."/>
            <person name="de Mattos Luiz.A.T."/>
            <person name="Zimmer P.D."/>
            <person name="Malone G."/>
            <person name="Dellagostin O."/>
            <person name="de Oliveira A.C."/>
            <person name="Bevan M."/>
            <person name="Bancroft I."/>
            <person name="Minx P."/>
            <person name="Cordum H."/>
            <person name="Wilson R."/>
            <person name="Cheng Z."/>
            <person name="Jin W."/>
            <person name="Jiang J."/>
            <person name="Leong S.A."/>
            <person name="Iwama H."/>
            <person name="Gojobori T."/>
            <person name="Itoh T."/>
            <person name="Niimura Y."/>
            <person name="Fujii Y."/>
            <person name="Habara T."/>
            <person name="Sakai H."/>
            <person name="Sato Y."/>
            <person name="Wilson G."/>
            <person name="Kumar K."/>
            <person name="McCouch S."/>
            <person name="Juretic N."/>
            <person name="Hoen D."/>
            <person name="Wright S."/>
            <person name="Bruskiewich R."/>
            <person name="Bureau T."/>
            <person name="Miyao A."/>
            <person name="Hirochika H."/>
            <person name="Nishikawa T."/>
            <person name="Kadowaki K."/>
            <person name="Sugiura M."/>
            <person name="Burr B."/>
            <person name="Sasaki T."/>
        </authorList>
    </citation>
    <scope>NUCLEOTIDE SEQUENCE [LARGE SCALE GENOMIC DNA]</scope>
    <source>
        <strain evidence="3">cv. Nipponbare</strain>
    </source>
</reference>
<reference evidence="2 3" key="2">
    <citation type="journal article" date="2013" name="Plant Cell Physiol.">
        <title>Rice Annotation Project Database (RAP-DB): an integrative and interactive database for rice genomics.</title>
        <authorList>
            <person name="Sakai H."/>
            <person name="Lee S.S."/>
            <person name="Tanaka T."/>
            <person name="Numa H."/>
            <person name="Kim J."/>
            <person name="Kawahara Y."/>
            <person name="Wakimoto H."/>
            <person name="Yang C.C."/>
            <person name="Iwamoto M."/>
            <person name="Abe T."/>
            <person name="Yamada Y."/>
            <person name="Muto A."/>
            <person name="Inokuchi H."/>
            <person name="Ikemura T."/>
            <person name="Matsumoto T."/>
            <person name="Sasaki T."/>
            <person name="Itoh T."/>
        </authorList>
    </citation>
    <scope>NUCLEOTIDE SEQUENCE [LARGE SCALE GENOMIC DNA]</scope>
    <source>
        <strain evidence="3">cv. Nipponbare</strain>
    </source>
</reference>
<name>A0A0P0XV95_ORYSJ</name>
<dbReference type="EMBL" id="AP014966">
    <property type="protein sequence ID" value="BAT11267.1"/>
    <property type="molecule type" value="Genomic_DNA"/>
</dbReference>
<dbReference type="PaxDb" id="39947-A0A0P0XV95"/>
<proteinExistence type="predicted"/>
<accession>A0A0P0XV95</accession>
<organism evidence="2 3">
    <name type="scientific">Oryza sativa subsp. japonica</name>
    <name type="common">Rice</name>
    <dbReference type="NCBI Taxonomy" id="39947"/>
    <lineage>
        <taxon>Eukaryota</taxon>
        <taxon>Viridiplantae</taxon>
        <taxon>Streptophyta</taxon>
        <taxon>Embryophyta</taxon>
        <taxon>Tracheophyta</taxon>
        <taxon>Spermatophyta</taxon>
        <taxon>Magnoliopsida</taxon>
        <taxon>Liliopsida</taxon>
        <taxon>Poales</taxon>
        <taxon>Poaceae</taxon>
        <taxon>BOP clade</taxon>
        <taxon>Oryzoideae</taxon>
        <taxon>Oryzeae</taxon>
        <taxon>Oryzinae</taxon>
        <taxon>Oryza</taxon>
        <taxon>Oryza sativa</taxon>
    </lineage>
</organism>
<dbReference type="STRING" id="39947.A0A0P0XV95"/>
<evidence type="ECO:0000313" key="2">
    <source>
        <dbReference type="EMBL" id="BAT11267.1"/>
    </source>
</evidence>
<gene>
    <name evidence="2" type="ordered locus">Os10g0472700</name>
    <name evidence="2" type="ORF">OSNPB_100472700</name>
</gene>
<dbReference type="AlphaFoldDB" id="A0A0P0XV95"/>
<keyword evidence="3" id="KW-1185">Reference proteome</keyword>
<dbReference type="InParanoid" id="A0A0P0XV95"/>
<feature type="region of interest" description="Disordered" evidence="1">
    <location>
        <begin position="195"/>
        <end position="253"/>
    </location>
</feature>
<protein>
    <submittedName>
        <fullName evidence="2">Os10g0472700 protein</fullName>
    </submittedName>
</protein>
<dbReference type="Proteomes" id="UP000059680">
    <property type="component" value="Chromosome 10"/>
</dbReference>
<reference evidence="2 3" key="3">
    <citation type="journal article" date="2013" name="Rice">
        <title>Improvement of the Oryza sativa Nipponbare reference genome using next generation sequence and optical map data.</title>
        <authorList>
            <person name="Kawahara Y."/>
            <person name="de la Bastide M."/>
            <person name="Hamilton J.P."/>
            <person name="Kanamori H."/>
            <person name="McCombie W.R."/>
            <person name="Ouyang S."/>
            <person name="Schwartz D.C."/>
            <person name="Tanaka T."/>
            <person name="Wu J."/>
            <person name="Zhou S."/>
            <person name="Childs K.L."/>
            <person name="Davidson R.M."/>
            <person name="Lin H."/>
            <person name="Quesada-Ocampo L."/>
            <person name="Vaillancourt B."/>
            <person name="Sakai H."/>
            <person name="Lee S.S."/>
            <person name="Kim J."/>
            <person name="Numa H."/>
            <person name="Itoh T."/>
            <person name="Buell C.R."/>
            <person name="Matsumoto T."/>
        </authorList>
    </citation>
    <scope>NUCLEOTIDE SEQUENCE [LARGE SCALE GENOMIC DNA]</scope>
    <source>
        <strain evidence="3">cv. Nipponbare</strain>
    </source>
</reference>
<evidence type="ECO:0000313" key="3">
    <source>
        <dbReference type="Proteomes" id="UP000059680"/>
    </source>
</evidence>
<evidence type="ECO:0000256" key="1">
    <source>
        <dbReference type="SAM" id="MobiDB-lite"/>
    </source>
</evidence>
<sequence length="253" mass="27126">MPGVCEEILIFRFGSQCSSSVISLYKGSEIAQRHKHSQMSNADSPTTPAITSVCFNHNGKILAASATDGNDPHSRELYFEAICMFYLIETLYLALGSDGKRLLVSIIEGSGASYRCILWASNLTLLGFASLLPDAAGIAFTTQFRDSVGTGRTVFSEHYPRASLPATHHLRPIQDAAAAPMAKSRRPHRALFTVASRSPHSPPMATNTGREGGNGGGAAASLQSHGSIVAVRRRGHRCNRERESEGQGGVKMP</sequence>